<evidence type="ECO:0000256" key="1">
    <source>
        <dbReference type="ARBA" id="ARBA00038349"/>
    </source>
</evidence>
<dbReference type="OrthoDB" id="79687at2759"/>
<feature type="region of interest" description="Disordered" evidence="2">
    <location>
        <begin position="796"/>
        <end position="827"/>
    </location>
</feature>
<feature type="compositionally biased region" description="Basic and acidic residues" evidence="2">
    <location>
        <begin position="818"/>
        <end position="827"/>
    </location>
</feature>
<gene>
    <name evidence="3" type="ORF">QR98_0013600</name>
</gene>
<dbReference type="VEuPathDB" id="VectorBase:SSCA002206"/>
<dbReference type="SMART" id="SM00220">
    <property type="entry name" value="S_TKc"/>
    <property type="match status" value="1"/>
</dbReference>
<dbReference type="Proteomes" id="UP000616769">
    <property type="component" value="Unassembled WGS sequence"/>
</dbReference>
<dbReference type="PANTHER" id="PTHR12984">
    <property type="entry name" value="SCY1-RELATED S/T PROTEIN KINASE-LIKE"/>
    <property type="match status" value="1"/>
</dbReference>
<dbReference type="Gene3D" id="3.30.200.20">
    <property type="entry name" value="Phosphorylase Kinase, domain 1"/>
    <property type="match status" value="1"/>
</dbReference>
<comment type="similarity">
    <text evidence="1">Belongs to the protein kinase superfamily.</text>
</comment>
<dbReference type="InterPro" id="IPR011989">
    <property type="entry name" value="ARM-like"/>
</dbReference>
<accession>A0A131ZW13</accession>
<dbReference type="InterPro" id="IPR000719">
    <property type="entry name" value="Prot_kinase_dom"/>
</dbReference>
<feature type="compositionally biased region" description="Low complexity" evidence="2">
    <location>
        <begin position="796"/>
        <end position="811"/>
    </location>
</feature>
<evidence type="ECO:0000256" key="2">
    <source>
        <dbReference type="SAM" id="MobiDB-lite"/>
    </source>
</evidence>
<dbReference type="InterPro" id="IPR051177">
    <property type="entry name" value="CIK-Related_Protein"/>
</dbReference>
<dbReference type="GO" id="GO:0004672">
    <property type="term" value="F:protein kinase activity"/>
    <property type="evidence" value="ECO:0007669"/>
    <property type="project" value="InterPro"/>
</dbReference>
<protein>
    <submittedName>
        <fullName evidence="3">SCY1-like protein 1</fullName>
    </submittedName>
</protein>
<dbReference type="Pfam" id="PF00069">
    <property type="entry name" value="Pkinase"/>
    <property type="match status" value="1"/>
</dbReference>
<proteinExistence type="inferred from homology"/>
<reference evidence="3 4" key="1">
    <citation type="journal article" date="2015" name="Parasit. Vectors">
        <title>Draft genome of the scabies mite.</title>
        <authorList>
            <person name="Rider S.D.Jr."/>
            <person name="Morgan M.S."/>
            <person name="Arlian L.G."/>
        </authorList>
    </citation>
    <scope>NUCLEOTIDE SEQUENCE [LARGE SCALE GENOMIC DNA]</scope>
    <source>
        <strain evidence="3">Arlian Lab</strain>
    </source>
</reference>
<dbReference type="EMBL" id="JXLN01003301">
    <property type="protein sequence ID" value="KPM02934.1"/>
    <property type="molecule type" value="Genomic_DNA"/>
</dbReference>
<sequence>MESMLSKLRDTVSATVYQVTSNLSTALPGNPLTREYELIKQIGSGGPGLIFKIYEATKKSTKENVSLWIFEKKTEKLSKKEKEILFETIRHGVQQLTRLRHPSMLTVQHNMEESRDLIAFATEPVIGSLANFLDKNFVKDILKEDQFEFYDIEIKYGLLQVSEGLLFLHKDAKILHRNICPDNIIVNRNGIWKIAGFDFSIAALDPNVLPLKFPTIKIIPDLSLDIQPNYTYSAPEMFDESSSIEASADIFSLGMMAYSLYNKGKPLLKFDASYQFRAEKFIYDIKQAIQQSSNLTVIPEDFCKHLKLLLSIDPQLRPDAQQFSKMQIFQDVLVRTLQYFDSLFQWDNTQKSQFYRNLPDILPRIPKRVKLRRIVNGLAKEFVNPEMVPFVLPPIFLIAKETDDEEFHIWILPELVQIFRYKEPIQIGIYLLKNMDFLVEKFKSKPESLKEHILPLIYRFLESNAYQIQELCLSVLPSIIHLVDFSGCKNMLMPRIKRLTLETKLLSVRVNCLIALGKILEHLDKWLVLDEVLPLLMMIPSKEPAVIMCSVGIITLTLNSNKLGISKEILANKIIPFLVPLSIENGLSLQQYAVIMNLIRDILNRIEEEHITKLKQLDSIKIEQDSLVSQSNAFENFEKGEQISGPNFKADWSSNFLSLDEKEQLAFQQEQSEKFKNEKLLVTSPIEPISKGQFPVPTSLKNKPKDLTDQLVNSNLDNFIQNKPKITNLMDTHPNSVNLFVKSNSIQSSNEKKTLPNSLDSLKIFDSIPKISQPMNSFVQSSPMQQSLGSLGMMINTSSTNMPSTTMNQNSVSTKPLSQKELDEFLN</sequence>
<dbReference type="AlphaFoldDB" id="A0A131ZW13"/>
<dbReference type="PANTHER" id="PTHR12984:SF6">
    <property type="entry name" value="SCY1-LIKE PROTEIN 2"/>
    <property type="match status" value="1"/>
</dbReference>
<name>A0A131ZW13_SARSC</name>
<dbReference type="InterPro" id="IPR011009">
    <property type="entry name" value="Kinase-like_dom_sf"/>
</dbReference>
<dbReference type="GO" id="GO:0005524">
    <property type="term" value="F:ATP binding"/>
    <property type="evidence" value="ECO:0007669"/>
    <property type="project" value="InterPro"/>
</dbReference>
<dbReference type="CDD" id="cd14011">
    <property type="entry name" value="PK_SCY1_like"/>
    <property type="match status" value="1"/>
</dbReference>
<dbReference type="PROSITE" id="PS50011">
    <property type="entry name" value="PROTEIN_KINASE_DOM"/>
    <property type="match status" value="1"/>
</dbReference>
<dbReference type="InterPro" id="IPR016024">
    <property type="entry name" value="ARM-type_fold"/>
</dbReference>
<dbReference type="SUPFAM" id="SSF56112">
    <property type="entry name" value="Protein kinase-like (PK-like)"/>
    <property type="match status" value="1"/>
</dbReference>
<dbReference type="Gene3D" id="1.25.10.10">
    <property type="entry name" value="Leucine-rich Repeat Variant"/>
    <property type="match status" value="1"/>
</dbReference>
<organism evidence="3 4">
    <name type="scientific">Sarcoptes scabiei</name>
    <name type="common">Itch mite</name>
    <name type="synonym">Acarus scabiei</name>
    <dbReference type="NCBI Taxonomy" id="52283"/>
    <lineage>
        <taxon>Eukaryota</taxon>
        <taxon>Metazoa</taxon>
        <taxon>Ecdysozoa</taxon>
        <taxon>Arthropoda</taxon>
        <taxon>Chelicerata</taxon>
        <taxon>Arachnida</taxon>
        <taxon>Acari</taxon>
        <taxon>Acariformes</taxon>
        <taxon>Sarcoptiformes</taxon>
        <taxon>Astigmata</taxon>
        <taxon>Psoroptidia</taxon>
        <taxon>Sarcoptoidea</taxon>
        <taxon>Sarcoptidae</taxon>
        <taxon>Sarcoptinae</taxon>
        <taxon>Sarcoptes</taxon>
    </lineage>
</organism>
<evidence type="ECO:0000313" key="3">
    <source>
        <dbReference type="EMBL" id="KPM02934.1"/>
    </source>
</evidence>
<dbReference type="Gene3D" id="1.10.510.10">
    <property type="entry name" value="Transferase(Phosphotransferase) domain 1"/>
    <property type="match status" value="1"/>
</dbReference>
<comment type="caution">
    <text evidence="3">The sequence shown here is derived from an EMBL/GenBank/DDBJ whole genome shotgun (WGS) entry which is preliminary data.</text>
</comment>
<dbReference type="SUPFAM" id="SSF48371">
    <property type="entry name" value="ARM repeat"/>
    <property type="match status" value="1"/>
</dbReference>
<evidence type="ECO:0000313" key="4">
    <source>
        <dbReference type="Proteomes" id="UP000616769"/>
    </source>
</evidence>